<evidence type="ECO:0000313" key="7">
    <source>
        <dbReference type="EMBL" id="MFD2662153.1"/>
    </source>
</evidence>
<evidence type="ECO:0000256" key="2">
    <source>
        <dbReference type="ARBA" id="ARBA00023015"/>
    </source>
</evidence>
<dbReference type="InterPro" id="IPR001647">
    <property type="entry name" value="HTH_TetR"/>
</dbReference>
<protein>
    <submittedName>
        <fullName evidence="7">TetR/AcrR family transcriptional regulator</fullName>
    </submittedName>
</protein>
<dbReference type="RefSeq" id="WP_379275990.1">
    <property type="nucleotide sequence ID" value="NZ_JBHUGT010000023.1"/>
</dbReference>
<organism evidence="7 8">
    <name type="scientific">Paenibacillus thailandensis</name>
    <dbReference type="NCBI Taxonomy" id="393250"/>
    <lineage>
        <taxon>Bacteria</taxon>
        <taxon>Bacillati</taxon>
        <taxon>Bacillota</taxon>
        <taxon>Bacilli</taxon>
        <taxon>Bacillales</taxon>
        <taxon>Paenibacillaceae</taxon>
        <taxon>Paenibacillus</taxon>
    </lineage>
</organism>
<keyword evidence="4" id="KW-0804">Transcription</keyword>
<gene>
    <name evidence="7" type="ORF">ACFSW5_18005</name>
</gene>
<dbReference type="EMBL" id="JBHUMY010000023">
    <property type="protein sequence ID" value="MFD2662153.1"/>
    <property type="molecule type" value="Genomic_DNA"/>
</dbReference>
<dbReference type="SUPFAM" id="SSF48498">
    <property type="entry name" value="Tetracyclin repressor-like, C-terminal domain"/>
    <property type="match status" value="1"/>
</dbReference>
<dbReference type="InterPro" id="IPR009057">
    <property type="entry name" value="Homeodomain-like_sf"/>
</dbReference>
<dbReference type="Proteomes" id="UP001597493">
    <property type="component" value="Unassembled WGS sequence"/>
</dbReference>
<feature type="domain" description="HTH tetR-type" evidence="6">
    <location>
        <begin position="8"/>
        <end position="68"/>
    </location>
</feature>
<keyword evidence="3 5" id="KW-0238">DNA-binding</keyword>
<evidence type="ECO:0000313" key="8">
    <source>
        <dbReference type="Proteomes" id="UP001597493"/>
    </source>
</evidence>
<reference evidence="8" key="1">
    <citation type="journal article" date="2019" name="Int. J. Syst. Evol. Microbiol.">
        <title>The Global Catalogue of Microorganisms (GCM) 10K type strain sequencing project: providing services to taxonomists for standard genome sequencing and annotation.</title>
        <authorList>
            <consortium name="The Broad Institute Genomics Platform"/>
            <consortium name="The Broad Institute Genome Sequencing Center for Infectious Disease"/>
            <person name="Wu L."/>
            <person name="Ma J."/>
        </authorList>
    </citation>
    <scope>NUCLEOTIDE SEQUENCE [LARGE SCALE GENOMIC DNA]</scope>
    <source>
        <strain evidence="8">TISTR 1827</strain>
    </source>
</reference>
<dbReference type="PROSITE" id="PS50977">
    <property type="entry name" value="HTH_TETR_2"/>
    <property type="match status" value="1"/>
</dbReference>
<dbReference type="PANTHER" id="PTHR30055:SF226">
    <property type="entry name" value="HTH-TYPE TRANSCRIPTIONAL REGULATOR PKSA"/>
    <property type="match status" value="1"/>
</dbReference>
<keyword evidence="1" id="KW-0678">Repressor</keyword>
<dbReference type="Pfam" id="PF00440">
    <property type="entry name" value="TetR_N"/>
    <property type="match status" value="1"/>
</dbReference>
<proteinExistence type="predicted"/>
<evidence type="ECO:0000256" key="1">
    <source>
        <dbReference type="ARBA" id="ARBA00022491"/>
    </source>
</evidence>
<dbReference type="Gene3D" id="1.10.357.10">
    <property type="entry name" value="Tetracycline Repressor, domain 2"/>
    <property type="match status" value="1"/>
</dbReference>
<dbReference type="InterPro" id="IPR039538">
    <property type="entry name" value="BetI_C"/>
</dbReference>
<dbReference type="SUPFAM" id="SSF46689">
    <property type="entry name" value="Homeodomain-like"/>
    <property type="match status" value="1"/>
</dbReference>
<feature type="DNA-binding region" description="H-T-H motif" evidence="5">
    <location>
        <begin position="31"/>
        <end position="50"/>
    </location>
</feature>
<dbReference type="Pfam" id="PF13977">
    <property type="entry name" value="TetR_C_6"/>
    <property type="match status" value="1"/>
</dbReference>
<dbReference type="PANTHER" id="PTHR30055">
    <property type="entry name" value="HTH-TYPE TRANSCRIPTIONAL REGULATOR RUTR"/>
    <property type="match status" value="1"/>
</dbReference>
<dbReference type="InterPro" id="IPR036271">
    <property type="entry name" value="Tet_transcr_reg_TetR-rel_C_sf"/>
</dbReference>
<accession>A0ABW5R2Y6</accession>
<evidence type="ECO:0000256" key="3">
    <source>
        <dbReference type="ARBA" id="ARBA00023125"/>
    </source>
</evidence>
<keyword evidence="8" id="KW-1185">Reference proteome</keyword>
<evidence type="ECO:0000256" key="4">
    <source>
        <dbReference type="ARBA" id="ARBA00023163"/>
    </source>
</evidence>
<evidence type="ECO:0000256" key="5">
    <source>
        <dbReference type="PROSITE-ProRule" id="PRU00335"/>
    </source>
</evidence>
<sequence length="198" mass="22362">MPKIVDHSKRKEQIAEAVWRVVRLNGVDGASVRRVADELGMSLGSLRHYFDSQQELLAYAMRLLSEKVRQRIAALPFNGDPRHDIELVVLEFLPLDKQRLLEAEVWLAYAGKAVSDPAIREISRQVHGELYEAFRGMVERLQASGKLLPGLNANLETRRFHAFIDGLAVQLTTFPESFTAEEIKELVAYHLDKLAAAT</sequence>
<evidence type="ECO:0000259" key="6">
    <source>
        <dbReference type="PROSITE" id="PS50977"/>
    </source>
</evidence>
<comment type="caution">
    <text evidence="7">The sequence shown here is derived from an EMBL/GenBank/DDBJ whole genome shotgun (WGS) entry which is preliminary data.</text>
</comment>
<name>A0ABW5R2Y6_9BACL</name>
<dbReference type="InterPro" id="IPR050109">
    <property type="entry name" value="HTH-type_TetR-like_transc_reg"/>
</dbReference>
<keyword evidence="2" id="KW-0805">Transcription regulation</keyword>